<organism evidence="1 2">
    <name type="scientific">Lactococcus formosensis</name>
    <dbReference type="NCBI Taxonomy" id="1281486"/>
    <lineage>
        <taxon>Bacteria</taxon>
        <taxon>Bacillati</taxon>
        <taxon>Bacillota</taxon>
        <taxon>Bacilli</taxon>
        <taxon>Lactobacillales</taxon>
        <taxon>Streptococcaceae</taxon>
        <taxon>Lactococcus</taxon>
    </lineage>
</organism>
<feature type="non-terminal residue" evidence="1">
    <location>
        <position position="78"/>
    </location>
</feature>
<keyword evidence="2" id="KW-1185">Reference proteome</keyword>
<name>A0A9X4SG47_9LACT</name>
<evidence type="ECO:0000313" key="1">
    <source>
        <dbReference type="EMBL" id="MDG6146397.1"/>
    </source>
</evidence>
<accession>A0A9X4SG47</accession>
<gene>
    <name evidence="1" type="ORF">NF717_12205</name>
</gene>
<dbReference type="AlphaFoldDB" id="A0A9X4SG47"/>
<protein>
    <submittedName>
        <fullName evidence="1">Uncharacterized protein</fullName>
    </submittedName>
</protein>
<comment type="caution">
    <text evidence="1">The sequence shown here is derived from an EMBL/GenBank/DDBJ whole genome shotgun (WGS) entry which is preliminary data.</text>
</comment>
<dbReference type="Proteomes" id="UP001153199">
    <property type="component" value="Unassembled WGS sequence"/>
</dbReference>
<feature type="non-terminal residue" evidence="1">
    <location>
        <position position="1"/>
    </location>
</feature>
<reference evidence="1" key="1">
    <citation type="submission" date="2022-06" db="EMBL/GenBank/DDBJ databases">
        <title>Lactococcus from bovine mastitis in China.</title>
        <authorList>
            <person name="Lin Y."/>
            <person name="Han B."/>
        </authorList>
    </citation>
    <scope>NUCLEOTIDE SEQUENCE</scope>
    <source>
        <strain evidence="1">Ningxia-I-26</strain>
    </source>
</reference>
<proteinExistence type="predicted"/>
<dbReference type="RefSeq" id="WP_279369194.1">
    <property type="nucleotide sequence ID" value="NZ_JAMWFV010000160.1"/>
</dbReference>
<sequence>VNGDTMPAPDSPLIVPLHRALSWATIYRMTQSATAASAPVLRSIRASATIVRGTRMMKILSGRQFAGYLRGWLPFGFC</sequence>
<evidence type="ECO:0000313" key="2">
    <source>
        <dbReference type="Proteomes" id="UP001153199"/>
    </source>
</evidence>
<dbReference type="EMBL" id="JAMWFV010000160">
    <property type="protein sequence ID" value="MDG6146397.1"/>
    <property type="molecule type" value="Genomic_DNA"/>
</dbReference>